<proteinExistence type="predicted"/>
<accession>A0A5J4Z458</accession>
<dbReference type="EMBL" id="VRMN01000001">
    <property type="protein sequence ID" value="KAA8498426.1"/>
    <property type="molecule type" value="Genomic_DNA"/>
</dbReference>
<name>A0A5J4Z458_PORPP</name>
<evidence type="ECO:0000313" key="1">
    <source>
        <dbReference type="EMBL" id="KAA8498426.1"/>
    </source>
</evidence>
<keyword evidence="2" id="KW-1185">Reference proteome</keyword>
<sequence>MIFAIRTDKPLNRWHEMGNGGGGGGRSNVFGVCGRMASVQTGRRLPPLAFVSGAETGYALNAGTRTARRATCARVIEYGRSWDPSLVRHRARGQRARSWLPCVTVVSCSESEGDSDDDQDSEDCVRPFVHPEVGYVLQPDELQQIWEDEPETKQLHVVLFGASQSPLCRKMLAVYVDTVKGYVVEGGDEPGRARGREPGQLIQFSVADLSRPQLRTLAERELGIRTESALVVYLDGELIVRLPLDDADLSELQTYCAGIVRGFGKLRQNSTTEDLESVQVAT</sequence>
<comment type="caution">
    <text evidence="1">The sequence shown here is derived from an EMBL/GenBank/DDBJ whole genome shotgun (WGS) entry which is preliminary data.</text>
</comment>
<protein>
    <submittedName>
        <fullName evidence="1">Uncharacterized protein</fullName>
    </submittedName>
</protein>
<gene>
    <name evidence="1" type="ORF">FVE85_6011</name>
</gene>
<dbReference type="Proteomes" id="UP000324585">
    <property type="component" value="Unassembled WGS sequence"/>
</dbReference>
<evidence type="ECO:0000313" key="2">
    <source>
        <dbReference type="Proteomes" id="UP000324585"/>
    </source>
</evidence>
<dbReference type="AlphaFoldDB" id="A0A5J4Z458"/>
<reference evidence="2" key="1">
    <citation type="journal article" date="2019" name="Nat. Commun.">
        <title>Expansion of phycobilisome linker gene families in mesophilic red algae.</title>
        <authorList>
            <person name="Lee J."/>
            <person name="Kim D."/>
            <person name="Bhattacharya D."/>
            <person name="Yoon H.S."/>
        </authorList>
    </citation>
    <scope>NUCLEOTIDE SEQUENCE [LARGE SCALE GENOMIC DNA]</scope>
    <source>
        <strain evidence="2">CCMP 1328</strain>
    </source>
</reference>
<organism evidence="1 2">
    <name type="scientific">Porphyridium purpureum</name>
    <name type="common">Red alga</name>
    <name type="synonym">Porphyridium cruentum</name>
    <dbReference type="NCBI Taxonomy" id="35688"/>
    <lineage>
        <taxon>Eukaryota</taxon>
        <taxon>Rhodophyta</taxon>
        <taxon>Bangiophyceae</taxon>
        <taxon>Porphyridiales</taxon>
        <taxon>Porphyridiaceae</taxon>
        <taxon>Porphyridium</taxon>
    </lineage>
</organism>